<gene>
    <name evidence="1" type="ORF">APZ18_01005</name>
</gene>
<comment type="caution">
    <text evidence="1">The sequence shown here is derived from an EMBL/GenBank/DDBJ whole genome shotgun (WGS) entry which is preliminary data.</text>
</comment>
<dbReference type="EMBL" id="LLKB01000001">
    <property type="protein sequence ID" value="KQC85817.1"/>
    <property type="molecule type" value="Genomic_DNA"/>
</dbReference>
<reference evidence="1 2" key="1">
    <citation type="submission" date="2015-10" db="EMBL/GenBank/DDBJ databases">
        <title>Butyribacter intestini gen. nov., sp. nov., a butyric acid-producing bacterium of the family Lachnospiraceae isolated from the human faeces.</title>
        <authorList>
            <person name="Zou Y."/>
            <person name="Xue W."/>
            <person name="Luo G."/>
            <person name="Lv M."/>
        </authorList>
    </citation>
    <scope>NUCLEOTIDE SEQUENCE [LARGE SCALE GENOMIC DNA]</scope>
    <source>
        <strain evidence="1 2">TF01-11</strain>
    </source>
</reference>
<evidence type="ECO:0000313" key="2">
    <source>
        <dbReference type="Proteomes" id="UP000050833"/>
    </source>
</evidence>
<accession>A0AAW3JSI0</accession>
<name>A0AAW3JSI0_9FIRM</name>
<protein>
    <submittedName>
        <fullName evidence="1">Uncharacterized protein</fullName>
    </submittedName>
</protein>
<organism evidence="1 2">
    <name type="scientific">Butyribacter intestini</name>
    <dbReference type="NCBI Taxonomy" id="1703332"/>
    <lineage>
        <taxon>Bacteria</taxon>
        <taxon>Bacillati</taxon>
        <taxon>Bacillota</taxon>
        <taxon>Clostridia</taxon>
        <taxon>Lachnospirales</taxon>
        <taxon>Lachnospiraceae</taxon>
        <taxon>Butyribacter</taxon>
    </lineage>
</organism>
<dbReference type="Proteomes" id="UP000050833">
    <property type="component" value="Unassembled WGS sequence"/>
</dbReference>
<proteinExistence type="predicted"/>
<dbReference type="AlphaFoldDB" id="A0AAW3JSI0"/>
<sequence length="173" mass="20079">MKEKFKSYWSQTGTYEAVVPLINMDFDGLRSSVIEMLSGNAAPVDISSFQNDAVNFTNKDDILTYLIHLGYLGYDEDKRIAFIPNEEIRQEFTKAVKRKQWNELIEFQKKSDELLNATLDLEEDAVAELIEQVHMEYASSIRYNDENSLSSVLTIGYLSAMKYYFKPVRQFNQ</sequence>
<evidence type="ECO:0000313" key="1">
    <source>
        <dbReference type="EMBL" id="KQC85817.1"/>
    </source>
</evidence>
<keyword evidence="2" id="KW-1185">Reference proteome</keyword>